<keyword evidence="2" id="KW-1185">Reference proteome</keyword>
<organism evidence="1 2">
    <name type="scientific">Colletotrichum truncatum</name>
    <name type="common">Anthracnose fungus</name>
    <name type="synonym">Colletotrichum capsici</name>
    <dbReference type="NCBI Taxonomy" id="5467"/>
    <lineage>
        <taxon>Eukaryota</taxon>
        <taxon>Fungi</taxon>
        <taxon>Dikarya</taxon>
        <taxon>Ascomycota</taxon>
        <taxon>Pezizomycotina</taxon>
        <taxon>Sordariomycetes</taxon>
        <taxon>Hypocreomycetidae</taxon>
        <taxon>Glomerellales</taxon>
        <taxon>Glomerellaceae</taxon>
        <taxon>Colletotrichum</taxon>
        <taxon>Colletotrichum truncatum species complex</taxon>
    </lineage>
</organism>
<proteinExistence type="predicted"/>
<gene>
    <name evidence="1" type="ORF">CTRU02_213985</name>
</gene>
<evidence type="ECO:0000313" key="1">
    <source>
        <dbReference type="EMBL" id="KAL0931250.1"/>
    </source>
</evidence>
<name>A0ACC3YH90_COLTU</name>
<dbReference type="Proteomes" id="UP000805649">
    <property type="component" value="Unassembled WGS sequence"/>
</dbReference>
<dbReference type="EMBL" id="VUJX02000010">
    <property type="protein sequence ID" value="KAL0931250.1"/>
    <property type="molecule type" value="Genomic_DNA"/>
</dbReference>
<sequence>MSNGNKQTMTQALLSESAKKRTSMTRIEFADVLAQIGEEATVILETPKLVQPSVQHSLEDMIITTLVLRRNTEKLLQNAQSMNKEIKAAIEKARETNKDDVDGGAKPANGNSAE</sequence>
<evidence type="ECO:0000313" key="2">
    <source>
        <dbReference type="Proteomes" id="UP000805649"/>
    </source>
</evidence>
<comment type="caution">
    <text evidence="1">The sequence shown here is derived from an EMBL/GenBank/DDBJ whole genome shotgun (WGS) entry which is preliminary data.</text>
</comment>
<protein>
    <submittedName>
        <fullName evidence="1">Uncharacterized protein</fullName>
    </submittedName>
</protein>
<reference evidence="1 2" key="1">
    <citation type="journal article" date="2020" name="Phytopathology">
        <title>Genome Sequence Resources of Colletotrichum truncatum, C. plurivorum, C. musicola, and C. sojae: Four Species Pathogenic to Soybean (Glycine max).</title>
        <authorList>
            <person name="Rogerio F."/>
            <person name="Boufleur T.R."/>
            <person name="Ciampi-Guillardi M."/>
            <person name="Sukno S.A."/>
            <person name="Thon M.R."/>
            <person name="Massola Junior N.S."/>
            <person name="Baroncelli R."/>
        </authorList>
    </citation>
    <scope>NUCLEOTIDE SEQUENCE [LARGE SCALE GENOMIC DNA]</scope>
    <source>
        <strain evidence="1 2">CMES1059</strain>
    </source>
</reference>
<accession>A0ACC3YH90</accession>